<sequence>MKIKNIILLAALSLSLASCSDLFEPAEENNRGVEAMLKEPTFAQGLLGYAYSHLPYSNSSATDIATDDAVTNDLASTYSKMAQGAWAANNDPMSQWNGRRSVIQYLNQFLAIADNVKWADDPIAAKVFAESRKGEAYALRALNLYYLVQAHAGWSEDGELLGVPLSTTVEDANTDFNQSRATFQQCIDQINSDLDEAIKLLPLDYKQHSESEVPAYYKELGASLSVYDRVFGEHLAGRISGRIAEAIRAQVALMASSEAYKGGSDVTAANAADAAATVLDRIGGVSGMAANGNTWYTNKDEIKKLKSGAVPAEIIWRSNVNEGKEDYDLGVIQEKNNFPPTLYGKGRINPTQNLVDAFPMANGYPITDEENSDFDDIDPYSNRDPRLDLYIIHNGSEYKGKIINTTATGDTNDGLNKISTSTRTGYYLKKLLRDDCSADPNNLNAQPHYNAYIRYTEIFLDYAEAANEAWGPKGKGTHNYSAYDVIKAIRQRAGITDTGYLDECAEDQAKMRELIRNERRIELCFENHRFWDLRRWKANIAETAKGVNVTEVDGIPTFEEIDVETRNYSDYMYYGPIPQSETLKWSNLKQNKGWNVKNND</sequence>
<proteinExistence type="inferred from homology"/>
<evidence type="ECO:0000256" key="1">
    <source>
        <dbReference type="ARBA" id="ARBA00004442"/>
    </source>
</evidence>
<dbReference type="SUPFAM" id="SSF48452">
    <property type="entry name" value="TPR-like"/>
    <property type="match status" value="1"/>
</dbReference>
<gene>
    <name evidence="9" type="ORF">DWX90_02525</name>
</gene>
<feature type="chain" id="PRO_5041669076" evidence="6">
    <location>
        <begin position="21"/>
        <end position="600"/>
    </location>
</feature>
<keyword evidence="3 6" id="KW-0732">Signal</keyword>
<accession>A0AA92TND4</accession>
<dbReference type="GO" id="GO:0009279">
    <property type="term" value="C:cell outer membrane"/>
    <property type="evidence" value="ECO:0007669"/>
    <property type="project" value="UniProtKB-SubCell"/>
</dbReference>
<evidence type="ECO:0000256" key="6">
    <source>
        <dbReference type="SAM" id="SignalP"/>
    </source>
</evidence>
<feature type="domain" description="SusD-like N-terminal" evidence="8">
    <location>
        <begin position="56"/>
        <end position="208"/>
    </location>
</feature>
<evidence type="ECO:0000259" key="8">
    <source>
        <dbReference type="Pfam" id="PF14322"/>
    </source>
</evidence>
<dbReference type="Pfam" id="PF14322">
    <property type="entry name" value="SusD-like_3"/>
    <property type="match status" value="1"/>
</dbReference>
<dbReference type="Gene3D" id="1.25.40.390">
    <property type="match status" value="1"/>
</dbReference>
<comment type="similarity">
    <text evidence="2">Belongs to the SusD family.</text>
</comment>
<reference evidence="9 10" key="1">
    <citation type="submission" date="2018-08" db="EMBL/GenBank/DDBJ databases">
        <title>A genome reference for cultivated species of the human gut microbiota.</title>
        <authorList>
            <person name="Zou Y."/>
            <person name="Xue W."/>
            <person name="Luo G."/>
        </authorList>
    </citation>
    <scope>NUCLEOTIDE SEQUENCE [LARGE SCALE GENOMIC DNA]</scope>
    <source>
        <strain evidence="9 10">AF22-1</strain>
    </source>
</reference>
<dbReference type="InterPro" id="IPR033985">
    <property type="entry name" value="SusD-like_N"/>
</dbReference>
<evidence type="ECO:0000259" key="7">
    <source>
        <dbReference type="Pfam" id="PF07980"/>
    </source>
</evidence>
<organism evidence="9 10">
    <name type="scientific">Segatella copri</name>
    <dbReference type="NCBI Taxonomy" id="165179"/>
    <lineage>
        <taxon>Bacteria</taxon>
        <taxon>Pseudomonadati</taxon>
        <taxon>Bacteroidota</taxon>
        <taxon>Bacteroidia</taxon>
        <taxon>Bacteroidales</taxon>
        <taxon>Prevotellaceae</taxon>
        <taxon>Segatella</taxon>
    </lineage>
</organism>
<feature type="domain" description="RagB/SusD" evidence="7">
    <location>
        <begin position="313"/>
        <end position="594"/>
    </location>
</feature>
<dbReference type="InterPro" id="IPR011990">
    <property type="entry name" value="TPR-like_helical_dom_sf"/>
</dbReference>
<feature type="signal peptide" evidence="6">
    <location>
        <begin position="1"/>
        <end position="20"/>
    </location>
</feature>
<keyword evidence="5" id="KW-0998">Cell outer membrane</keyword>
<name>A0AA92TND4_9BACT</name>
<dbReference type="InterPro" id="IPR012944">
    <property type="entry name" value="SusD_RagB_dom"/>
</dbReference>
<evidence type="ECO:0000256" key="2">
    <source>
        <dbReference type="ARBA" id="ARBA00006275"/>
    </source>
</evidence>
<evidence type="ECO:0000313" key="10">
    <source>
        <dbReference type="Proteomes" id="UP000286113"/>
    </source>
</evidence>
<dbReference type="Proteomes" id="UP000286113">
    <property type="component" value="Unassembled WGS sequence"/>
</dbReference>
<dbReference type="Pfam" id="PF07980">
    <property type="entry name" value="SusD_RagB"/>
    <property type="match status" value="1"/>
</dbReference>
<dbReference type="PROSITE" id="PS51257">
    <property type="entry name" value="PROKAR_LIPOPROTEIN"/>
    <property type="match status" value="1"/>
</dbReference>
<evidence type="ECO:0000256" key="4">
    <source>
        <dbReference type="ARBA" id="ARBA00023136"/>
    </source>
</evidence>
<comment type="subcellular location">
    <subcellularLocation>
        <location evidence="1">Cell outer membrane</location>
    </subcellularLocation>
</comment>
<keyword evidence="4" id="KW-0472">Membrane</keyword>
<evidence type="ECO:0000313" key="9">
    <source>
        <dbReference type="EMBL" id="RGS48447.1"/>
    </source>
</evidence>
<dbReference type="EMBL" id="QRVN01000003">
    <property type="protein sequence ID" value="RGS48447.1"/>
    <property type="molecule type" value="Genomic_DNA"/>
</dbReference>
<evidence type="ECO:0000256" key="3">
    <source>
        <dbReference type="ARBA" id="ARBA00022729"/>
    </source>
</evidence>
<comment type="caution">
    <text evidence="9">The sequence shown here is derived from an EMBL/GenBank/DDBJ whole genome shotgun (WGS) entry which is preliminary data.</text>
</comment>
<protein>
    <submittedName>
        <fullName evidence="9">RagB/SusD family nutrient uptake outer membrane protein</fullName>
    </submittedName>
</protein>
<dbReference type="AlphaFoldDB" id="A0AA92TND4"/>
<evidence type="ECO:0000256" key="5">
    <source>
        <dbReference type="ARBA" id="ARBA00023237"/>
    </source>
</evidence>